<dbReference type="GO" id="GO:0070593">
    <property type="term" value="P:dendrite self-avoidance"/>
    <property type="evidence" value="ECO:0007669"/>
    <property type="project" value="TreeGrafter"/>
</dbReference>
<feature type="chain" id="PRO_5013358483" description="Ig-like domain-containing protein" evidence="3">
    <location>
        <begin position="22"/>
        <end position="266"/>
    </location>
</feature>
<dbReference type="Pfam" id="PF13927">
    <property type="entry name" value="Ig_3"/>
    <property type="match status" value="1"/>
</dbReference>
<evidence type="ECO:0000259" key="4">
    <source>
        <dbReference type="PROSITE" id="PS50835"/>
    </source>
</evidence>
<organism evidence="5">
    <name type="scientific">Nyssomyia neivai</name>
    <dbReference type="NCBI Taxonomy" id="330878"/>
    <lineage>
        <taxon>Eukaryota</taxon>
        <taxon>Metazoa</taxon>
        <taxon>Ecdysozoa</taxon>
        <taxon>Arthropoda</taxon>
        <taxon>Hexapoda</taxon>
        <taxon>Insecta</taxon>
        <taxon>Pterygota</taxon>
        <taxon>Neoptera</taxon>
        <taxon>Endopterygota</taxon>
        <taxon>Diptera</taxon>
        <taxon>Nematocera</taxon>
        <taxon>Psychodoidea</taxon>
        <taxon>Psychodidae</taxon>
        <taxon>Nyssomyia</taxon>
    </lineage>
</organism>
<feature type="signal peptide" evidence="3">
    <location>
        <begin position="1"/>
        <end position="21"/>
    </location>
</feature>
<keyword evidence="2" id="KW-1133">Transmembrane helix</keyword>
<sequence>MFKLNVFFFILFVSIAQRAKAQNTTDPALIVFNINRPLVLSCNLTHPEINGTQEITWYKNGTHVEDMEELVGRYQLLPESQLFIIERTTVEDHGDYACEFNATTQILQSNFLAKAMVYARLPKNTQLIEGENLWLVCRVFGSDPIVTWILPDGIVISNSTERVQLFEYDAVPNAALEILNVRLDERGNYTCVVNNQATVVNGNLPALAFGMVRVRSHLAPLWPVCGMAVEFFVLFVILYFYEKYRDPDDVDDDSVCDYIPGKGKRN</sequence>
<keyword evidence="1" id="KW-0393">Immunoglobulin domain</keyword>
<dbReference type="InterPro" id="IPR003598">
    <property type="entry name" value="Ig_sub2"/>
</dbReference>
<dbReference type="PANTHER" id="PTHR10075:SF104">
    <property type="entry name" value="BASIGIN, ISOFORM G"/>
    <property type="match status" value="1"/>
</dbReference>
<dbReference type="GO" id="GO:0007411">
    <property type="term" value="P:axon guidance"/>
    <property type="evidence" value="ECO:0007669"/>
    <property type="project" value="TreeGrafter"/>
</dbReference>
<proteinExistence type="predicted"/>
<dbReference type="Gene3D" id="2.60.40.10">
    <property type="entry name" value="Immunoglobulins"/>
    <property type="match status" value="2"/>
</dbReference>
<dbReference type="PANTHER" id="PTHR10075">
    <property type="entry name" value="BASIGIN RELATED"/>
    <property type="match status" value="1"/>
</dbReference>
<protein>
    <recommendedName>
        <fullName evidence="4">Ig-like domain-containing protein</fullName>
    </recommendedName>
</protein>
<reference evidence="5" key="1">
    <citation type="submission" date="2016-12" db="EMBL/GenBank/DDBJ databases">
        <title>An insight into the sialome and mialome of the sand fly, Nyssomyia neivai.</title>
        <authorList>
            <person name="Sebastian V."/>
            <person name="Goulart T.M."/>
            <person name="Oliveira W."/>
            <person name="Calvo E."/>
            <person name="Oliveira L.F."/>
            <person name="Pinto M.C."/>
            <person name="Rosselino A.M."/>
            <person name="Ribeiro J.M."/>
        </authorList>
    </citation>
    <scope>NUCLEOTIDE SEQUENCE</scope>
</reference>
<dbReference type="AlphaFoldDB" id="A0A1L8D8B4"/>
<dbReference type="SUPFAM" id="SSF48726">
    <property type="entry name" value="Immunoglobulin"/>
    <property type="match status" value="2"/>
</dbReference>
<evidence type="ECO:0000256" key="2">
    <source>
        <dbReference type="SAM" id="Phobius"/>
    </source>
</evidence>
<feature type="domain" description="Ig-like" evidence="4">
    <location>
        <begin position="38"/>
        <end position="108"/>
    </location>
</feature>
<feature type="domain" description="Ig-like" evidence="4">
    <location>
        <begin position="113"/>
        <end position="201"/>
    </location>
</feature>
<keyword evidence="3" id="KW-0732">Signal</keyword>
<dbReference type="GO" id="GO:0030424">
    <property type="term" value="C:axon"/>
    <property type="evidence" value="ECO:0007669"/>
    <property type="project" value="TreeGrafter"/>
</dbReference>
<dbReference type="InterPro" id="IPR036179">
    <property type="entry name" value="Ig-like_dom_sf"/>
</dbReference>
<dbReference type="SMART" id="SM00408">
    <property type="entry name" value="IGc2"/>
    <property type="match status" value="2"/>
</dbReference>
<dbReference type="GO" id="GO:0005886">
    <property type="term" value="C:plasma membrane"/>
    <property type="evidence" value="ECO:0007669"/>
    <property type="project" value="TreeGrafter"/>
</dbReference>
<name>A0A1L8D8B4_9DIPT</name>
<evidence type="ECO:0000256" key="3">
    <source>
        <dbReference type="SAM" id="SignalP"/>
    </source>
</evidence>
<dbReference type="PROSITE" id="PS50835">
    <property type="entry name" value="IG_LIKE"/>
    <property type="match status" value="2"/>
</dbReference>
<dbReference type="GO" id="GO:0007156">
    <property type="term" value="P:homophilic cell adhesion via plasma membrane adhesion molecules"/>
    <property type="evidence" value="ECO:0007669"/>
    <property type="project" value="TreeGrafter"/>
</dbReference>
<evidence type="ECO:0000313" key="5">
    <source>
        <dbReference type="EMBL" id="JAV02625.1"/>
    </source>
</evidence>
<dbReference type="InterPro" id="IPR003599">
    <property type="entry name" value="Ig_sub"/>
</dbReference>
<keyword evidence="2" id="KW-0472">Membrane</keyword>
<dbReference type="EMBL" id="GFDF01011459">
    <property type="protein sequence ID" value="JAV02625.1"/>
    <property type="molecule type" value="Transcribed_RNA"/>
</dbReference>
<dbReference type="InterPro" id="IPR013783">
    <property type="entry name" value="Ig-like_fold"/>
</dbReference>
<evidence type="ECO:0000256" key="1">
    <source>
        <dbReference type="ARBA" id="ARBA00023319"/>
    </source>
</evidence>
<feature type="transmembrane region" description="Helical" evidence="2">
    <location>
        <begin position="221"/>
        <end position="241"/>
    </location>
</feature>
<dbReference type="SMART" id="SM00409">
    <property type="entry name" value="IG"/>
    <property type="match status" value="2"/>
</dbReference>
<dbReference type="InterPro" id="IPR007110">
    <property type="entry name" value="Ig-like_dom"/>
</dbReference>
<keyword evidence="2" id="KW-0812">Transmembrane</keyword>
<dbReference type="GO" id="GO:0098632">
    <property type="term" value="F:cell-cell adhesion mediator activity"/>
    <property type="evidence" value="ECO:0007669"/>
    <property type="project" value="TreeGrafter"/>
</dbReference>
<accession>A0A1L8D8B4</accession>